<evidence type="ECO:0000256" key="3">
    <source>
        <dbReference type="ARBA" id="ARBA00012012"/>
    </source>
</evidence>
<evidence type="ECO:0000256" key="2">
    <source>
        <dbReference type="ARBA" id="ARBA00006014"/>
    </source>
</evidence>
<dbReference type="Proteomes" id="UP001164746">
    <property type="component" value="Chromosome 11"/>
</dbReference>
<keyword evidence="5" id="KW-0012">Acyltransferase</keyword>
<dbReference type="PANTHER" id="PTHR12283:SF6">
    <property type="entry name" value="GLUTAMINYL-PEPTIDE CYCLOTRANSFERASE-RELATED"/>
    <property type="match status" value="1"/>
</dbReference>
<evidence type="ECO:0000256" key="1">
    <source>
        <dbReference type="ARBA" id="ARBA00000001"/>
    </source>
</evidence>
<evidence type="ECO:0000256" key="5">
    <source>
        <dbReference type="ARBA" id="ARBA00023315"/>
    </source>
</evidence>
<feature type="domain" description="Peptidase M28" evidence="6">
    <location>
        <begin position="119"/>
        <end position="183"/>
    </location>
</feature>
<protein>
    <recommendedName>
        <fullName evidence="3">glutaminyl-peptide cyclotransferase</fullName>
        <ecNumber evidence="3">2.3.2.5</ecNumber>
    </recommendedName>
</protein>
<comment type="similarity">
    <text evidence="2">Belongs to the glutaminyl-peptide cyclotransferase family.</text>
</comment>
<dbReference type="InterPro" id="IPR040234">
    <property type="entry name" value="QC/QCL"/>
</dbReference>
<evidence type="ECO:0000313" key="7">
    <source>
        <dbReference type="EMBL" id="WAR19591.1"/>
    </source>
</evidence>
<reference evidence="7" key="1">
    <citation type="submission" date="2022-11" db="EMBL/GenBank/DDBJ databases">
        <title>Centuries of genome instability and evolution in soft-shell clam transmissible cancer (bioRxiv).</title>
        <authorList>
            <person name="Hart S.F.M."/>
            <person name="Yonemitsu M.A."/>
            <person name="Giersch R.M."/>
            <person name="Beal B.F."/>
            <person name="Arriagada G."/>
            <person name="Davis B.W."/>
            <person name="Ostrander E.A."/>
            <person name="Goff S.P."/>
            <person name="Metzger M.J."/>
        </authorList>
    </citation>
    <scope>NUCLEOTIDE SEQUENCE</scope>
    <source>
        <strain evidence="7">MELC-2E11</strain>
        <tissue evidence="7">Siphon/mantle</tissue>
    </source>
</reference>
<keyword evidence="8" id="KW-1185">Reference proteome</keyword>
<evidence type="ECO:0000313" key="8">
    <source>
        <dbReference type="Proteomes" id="UP001164746"/>
    </source>
</evidence>
<accession>A0ABY7FF80</accession>
<evidence type="ECO:0000259" key="6">
    <source>
        <dbReference type="Pfam" id="PF04389"/>
    </source>
</evidence>
<dbReference type="InterPro" id="IPR007484">
    <property type="entry name" value="Peptidase_M28"/>
</dbReference>
<evidence type="ECO:0000256" key="4">
    <source>
        <dbReference type="ARBA" id="ARBA00022679"/>
    </source>
</evidence>
<keyword evidence="4" id="KW-0808">Transferase</keyword>
<name>A0ABY7FF80_MYAAR</name>
<dbReference type="PANTHER" id="PTHR12283">
    <property type="entry name" value="GLUTAMINYL-PEPTIDE CYCLOTRANSFERASE"/>
    <property type="match status" value="1"/>
</dbReference>
<proteinExistence type="inferred from homology"/>
<gene>
    <name evidence="7" type="ORF">MAR_001429</name>
</gene>
<dbReference type="Pfam" id="PF04389">
    <property type="entry name" value="Peptidase_M28"/>
    <property type="match status" value="1"/>
</dbReference>
<organism evidence="7 8">
    <name type="scientific">Mya arenaria</name>
    <name type="common">Soft-shell clam</name>
    <dbReference type="NCBI Taxonomy" id="6604"/>
    <lineage>
        <taxon>Eukaryota</taxon>
        <taxon>Metazoa</taxon>
        <taxon>Spiralia</taxon>
        <taxon>Lophotrochozoa</taxon>
        <taxon>Mollusca</taxon>
        <taxon>Bivalvia</taxon>
        <taxon>Autobranchia</taxon>
        <taxon>Heteroconchia</taxon>
        <taxon>Euheterodonta</taxon>
        <taxon>Imparidentia</taxon>
        <taxon>Neoheterodontei</taxon>
        <taxon>Myida</taxon>
        <taxon>Myoidea</taxon>
        <taxon>Myidae</taxon>
        <taxon>Mya</taxon>
    </lineage>
</organism>
<sequence>YIKSHFSNLNWEVEEDRFSDSTPYGVKEFNNIIVTYQPEVKNKLVLSCHYDSKNISSRGNYFIAATDSASLAEDVTIQMMFFDGEEAYEEWTATDSLYEKSLKKADLLNPNGRFQNGREKTIFTNARPYGGIEDDHRPFLLHSPDLPVLHLISVPFPSVWHKMSDNENAIDYHVTDNFNRVFRIFVANYLHLSTEACKKK</sequence>
<dbReference type="SUPFAM" id="SSF53187">
    <property type="entry name" value="Zn-dependent exopeptidases"/>
    <property type="match status" value="1"/>
</dbReference>
<comment type="catalytic activity">
    <reaction evidence="1">
        <text>N-terminal L-glutaminyl-[peptide] = N-terminal 5-oxo-L-prolyl-[peptide] + NH4(+)</text>
        <dbReference type="Rhea" id="RHEA:23652"/>
        <dbReference type="Rhea" id="RHEA-COMP:11736"/>
        <dbReference type="Rhea" id="RHEA-COMP:11846"/>
        <dbReference type="ChEBI" id="CHEBI:28938"/>
        <dbReference type="ChEBI" id="CHEBI:64722"/>
        <dbReference type="ChEBI" id="CHEBI:87215"/>
        <dbReference type="EC" id="2.3.2.5"/>
    </reaction>
</comment>
<feature type="non-terminal residue" evidence="7">
    <location>
        <position position="200"/>
    </location>
</feature>
<dbReference type="Gene3D" id="3.40.630.10">
    <property type="entry name" value="Zn peptidases"/>
    <property type="match status" value="2"/>
</dbReference>
<dbReference type="EMBL" id="CP111022">
    <property type="protein sequence ID" value="WAR19591.1"/>
    <property type="molecule type" value="Genomic_DNA"/>
</dbReference>
<dbReference type="EC" id="2.3.2.5" evidence="3"/>